<dbReference type="PANTHER" id="PTHR43102:SF2">
    <property type="entry name" value="GAF DOMAIN-CONTAINING PROTEIN"/>
    <property type="match status" value="1"/>
</dbReference>
<dbReference type="STRING" id="645990.SAMN00120144_2372"/>
<organism evidence="1 2">
    <name type="scientific">Hymenobacter roseosalivarius DSM 11622</name>
    <dbReference type="NCBI Taxonomy" id="645990"/>
    <lineage>
        <taxon>Bacteria</taxon>
        <taxon>Pseudomonadati</taxon>
        <taxon>Bacteroidota</taxon>
        <taxon>Cytophagia</taxon>
        <taxon>Cytophagales</taxon>
        <taxon>Hymenobacteraceae</taxon>
        <taxon>Hymenobacter</taxon>
    </lineage>
</organism>
<name>A0A1W1VLU6_9BACT</name>
<sequence length="239" mass="26413">MKNKEQLLTSSGELNRMRILSRYKLLRTLPEGLFDDLVCLTATLFDVPVVLVLLGAPETEELTATYKAFGWDASGEEDFGTVAVRQSETALLDEMAPKPLELANPFVTRALNFRFYAATSLKGAAGENLGNLCVVGRRPRVFSPTEREVLSNMSALIIHLLNLRRVLGSESRAFAGMWNAIYAASSDPLHRILALTDRLKQQEDLETITAVIQRKLICKDANLIAGIANQHISGLLENQ</sequence>
<protein>
    <recommendedName>
        <fullName evidence="3">GAF domain-containing protein</fullName>
    </recommendedName>
</protein>
<accession>A0A1W1VLU6</accession>
<reference evidence="1 2" key="1">
    <citation type="submission" date="2017-04" db="EMBL/GenBank/DDBJ databases">
        <authorList>
            <person name="Afonso C.L."/>
            <person name="Miller P.J."/>
            <person name="Scott M.A."/>
            <person name="Spackman E."/>
            <person name="Goraichik I."/>
            <person name="Dimitrov K.M."/>
            <person name="Suarez D.L."/>
            <person name="Swayne D.E."/>
        </authorList>
    </citation>
    <scope>NUCLEOTIDE SEQUENCE [LARGE SCALE GENOMIC DNA]</scope>
    <source>
        <strain evidence="1 2">DSM 11622</strain>
    </source>
</reference>
<dbReference type="RefSeq" id="WP_143434883.1">
    <property type="nucleotide sequence ID" value="NZ_FWWW01000066.1"/>
</dbReference>
<keyword evidence="2" id="KW-1185">Reference proteome</keyword>
<evidence type="ECO:0000313" key="2">
    <source>
        <dbReference type="Proteomes" id="UP000192266"/>
    </source>
</evidence>
<dbReference type="PANTHER" id="PTHR43102">
    <property type="entry name" value="SLR1143 PROTEIN"/>
    <property type="match status" value="1"/>
</dbReference>
<dbReference type="SUPFAM" id="SSF55781">
    <property type="entry name" value="GAF domain-like"/>
    <property type="match status" value="1"/>
</dbReference>
<proteinExistence type="predicted"/>
<gene>
    <name evidence="1" type="ORF">SAMN00120144_2372</name>
</gene>
<evidence type="ECO:0008006" key="3">
    <source>
        <dbReference type="Google" id="ProtNLM"/>
    </source>
</evidence>
<dbReference type="EMBL" id="FWWW01000066">
    <property type="protein sequence ID" value="SMB94327.1"/>
    <property type="molecule type" value="Genomic_DNA"/>
</dbReference>
<dbReference type="OrthoDB" id="9811889at2"/>
<evidence type="ECO:0000313" key="1">
    <source>
        <dbReference type="EMBL" id="SMB94327.1"/>
    </source>
</evidence>
<dbReference type="Proteomes" id="UP000192266">
    <property type="component" value="Unassembled WGS sequence"/>
</dbReference>
<dbReference type="AlphaFoldDB" id="A0A1W1VLU6"/>